<gene>
    <name evidence="2" type="ORF">ACFSRZ_05920</name>
</gene>
<name>A0ABW5LRS7_9FLAO</name>
<evidence type="ECO:0000313" key="3">
    <source>
        <dbReference type="Proteomes" id="UP001597508"/>
    </source>
</evidence>
<dbReference type="EMBL" id="JBHULH010000003">
    <property type="protein sequence ID" value="MFD2566899.1"/>
    <property type="molecule type" value="Genomic_DNA"/>
</dbReference>
<organism evidence="2 3">
    <name type="scientific">Pseudotenacibaculum haliotis</name>
    <dbReference type="NCBI Taxonomy" id="1862138"/>
    <lineage>
        <taxon>Bacteria</taxon>
        <taxon>Pseudomonadati</taxon>
        <taxon>Bacteroidota</taxon>
        <taxon>Flavobacteriia</taxon>
        <taxon>Flavobacteriales</taxon>
        <taxon>Flavobacteriaceae</taxon>
        <taxon>Pseudotenacibaculum</taxon>
    </lineage>
</organism>
<keyword evidence="2" id="KW-0347">Helicase</keyword>
<sequence length="369" mass="42343">MEENLEKEIEVGKFACVNCGGDLKYKPGTHSLSCEHCGTENEIPQIEDDFEELDFHQYLNDQSNAAETITERFVKCTSCGATSSLEPHVTSSNCPYCSTALVIEESQEEAIIKPKSLLPFALDKETAKNRFKKWVSKLWFAPGDLKKASLNFDHFKGVYIPYWTYDTDTYTKYTGQRGVHYYVTETYTAVEDGKSVTKTRQVRKTRWYPAYGDVSKFFDDVLVTANQSLPRKYIYKLEPWDLQNLVPFEKSYLSGFITEKYQIDLEAGFDVAKDIMDPEIRSLIRMDIGGDEQRIISMNTNYDDITFKHLLLPVYVSAYRYKDKLYQFLVNGRTGEVQGQRPYSWIKITVAVLLGLGIIALIVFLAQNS</sequence>
<keyword evidence="1" id="KW-1133">Transmembrane helix</keyword>
<evidence type="ECO:0000256" key="1">
    <source>
        <dbReference type="SAM" id="Phobius"/>
    </source>
</evidence>
<keyword evidence="2" id="KW-0378">Hydrolase</keyword>
<protein>
    <submittedName>
        <fullName evidence="2">DNA helicase PriA</fullName>
    </submittedName>
</protein>
<keyword evidence="1" id="KW-0472">Membrane</keyword>
<dbReference type="GO" id="GO:0004386">
    <property type="term" value="F:helicase activity"/>
    <property type="evidence" value="ECO:0007669"/>
    <property type="project" value="UniProtKB-KW"/>
</dbReference>
<keyword evidence="2" id="KW-0067">ATP-binding</keyword>
<dbReference type="RefSeq" id="WP_379665609.1">
    <property type="nucleotide sequence ID" value="NZ_JBHULH010000003.1"/>
</dbReference>
<proteinExistence type="predicted"/>
<feature type="transmembrane region" description="Helical" evidence="1">
    <location>
        <begin position="345"/>
        <end position="366"/>
    </location>
</feature>
<dbReference type="PANTHER" id="PTHR37826">
    <property type="entry name" value="FLOTILLIN BAND_7_5 DOMAIN PROTEIN"/>
    <property type="match status" value="1"/>
</dbReference>
<keyword evidence="3" id="KW-1185">Reference proteome</keyword>
<keyword evidence="1" id="KW-0812">Transmembrane</keyword>
<dbReference type="Proteomes" id="UP001597508">
    <property type="component" value="Unassembled WGS sequence"/>
</dbReference>
<keyword evidence="2" id="KW-0547">Nucleotide-binding</keyword>
<comment type="caution">
    <text evidence="2">The sequence shown here is derived from an EMBL/GenBank/DDBJ whole genome shotgun (WGS) entry which is preliminary data.</text>
</comment>
<dbReference type="PANTHER" id="PTHR37826:SF3">
    <property type="entry name" value="J DOMAIN-CONTAINING PROTEIN"/>
    <property type="match status" value="1"/>
</dbReference>
<evidence type="ECO:0000313" key="2">
    <source>
        <dbReference type="EMBL" id="MFD2566899.1"/>
    </source>
</evidence>
<reference evidence="3" key="1">
    <citation type="journal article" date="2019" name="Int. J. Syst. Evol. Microbiol.">
        <title>The Global Catalogue of Microorganisms (GCM) 10K type strain sequencing project: providing services to taxonomists for standard genome sequencing and annotation.</title>
        <authorList>
            <consortium name="The Broad Institute Genomics Platform"/>
            <consortium name="The Broad Institute Genome Sequencing Center for Infectious Disease"/>
            <person name="Wu L."/>
            <person name="Ma J."/>
        </authorList>
    </citation>
    <scope>NUCLEOTIDE SEQUENCE [LARGE SCALE GENOMIC DNA]</scope>
    <source>
        <strain evidence="3">KCTC 52127</strain>
    </source>
</reference>
<accession>A0ABW5LRS7</accession>